<dbReference type="WBParaSite" id="PgR024_g041_t02">
    <property type="protein sequence ID" value="PgR024_g041_t02"/>
    <property type="gene ID" value="PgR024_g041"/>
</dbReference>
<protein>
    <submittedName>
        <fullName evidence="2">Ras-related protein Rab-4B</fullName>
    </submittedName>
</protein>
<reference evidence="2" key="1">
    <citation type="submission" date="2022-11" db="UniProtKB">
        <authorList>
            <consortium name="WormBaseParasite"/>
        </authorList>
    </citation>
    <scope>IDENTIFICATION</scope>
</reference>
<organism evidence="1 2">
    <name type="scientific">Parascaris univalens</name>
    <name type="common">Nematode worm</name>
    <dbReference type="NCBI Taxonomy" id="6257"/>
    <lineage>
        <taxon>Eukaryota</taxon>
        <taxon>Metazoa</taxon>
        <taxon>Ecdysozoa</taxon>
        <taxon>Nematoda</taxon>
        <taxon>Chromadorea</taxon>
        <taxon>Rhabditida</taxon>
        <taxon>Spirurina</taxon>
        <taxon>Ascaridomorpha</taxon>
        <taxon>Ascaridoidea</taxon>
        <taxon>Ascarididae</taxon>
        <taxon>Parascaris</taxon>
    </lineage>
</organism>
<sequence>MPLKMSNRWTHLIDGPFECLRREHAFTNTQRNACGKLINLKKSREYFSSRDKETVVRAILQNPLVHLFNCLQSFGTSECKEKVIKFEELMEIQCAIVSQLSPL</sequence>
<keyword evidence="1" id="KW-1185">Reference proteome</keyword>
<name>A0A915B3T4_PARUN</name>
<accession>A0A915B3T4</accession>
<evidence type="ECO:0000313" key="2">
    <source>
        <dbReference type="WBParaSite" id="PgR024_g041_t02"/>
    </source>
</evidence>
<dbReference type="AlphaFoldDB" id="A0A915B3T4"/>
<dbReference type="Proteomes" id="UP000887569">
    <property type="component" value="Unplaced"/>
</dbReference>
<proteinExistence type="predicted"/>
<evidence type="ECO:0000313" key="1">
    <source>
        <dbReference type="Proteomes" id="UP000887569"/>
    </source>
</evidence>